<dbReference type="SMART" id="SM00464">
    <property type="entry name" value="LON"/>
    <property type="match status" value="1"/>
</dbReference>
<dbReference type="PANTHER" id="PTHR23327:SF42">
    <property type="entry name" value="LON PEPTIDASE N-TERMINAL DOMAIN AND RING FINGER PROTEIN C14F5.10C"/>
    <property type="match status" value="1"/>
</dbReference>
<evidence type="ECO:0000259" key="6">
    <source>
        <dbReference type="PROSITE" id="PS51787"/>
    </source>
</evidence>
<name>A0AAV2TPV4_CALDB</name>
<organism evidence="7 8">
    <name type="scientific">Calicophoron daubneyi</name>
    <name type="common">Rumen fluke</name>
    <name type="synonym">Paramphistomum daubneyi</name>
    <dbReference type="NCBI Taxonomy" id="300641"/>
    <lineage>
        <taxon>Eukaryota</taxon>
        <taxon>Metazoa</taxon>
        <taxon>Spiralia</taxon>
        <taxon>Lophotrochozoa</taxon>
        <taxon>Platyhelminthes</taxon>
        <taxon>Trematoda</taxon>
        <taxon>Digenea</taxon>
        <taxon>Plagiorchiida</taxon>
        <taxon>Pronocephalata</taxon>
        <taxon>Paramphistomoidea</taxon>
        <taxon>Paramphistomidae</taxon>
        <taxon>Calicophoron</taxon>
    </lineage>
</organism>
<dbReference type="Pfam" id="PF02190">
    <property type="entry name" value="LON_substr_bdg"/>
    <property type="match status" value="1"/>
</dbReference>
<evidence type="ECO:0000256" key="1">
    <source>
        <dbReference type="ARBA" id="ARBA00022723"/>
    </source>
</evidence>
<comment type="caution">
    <text evidence="7">The sequence shown here is derived from an EMBL/GenBank/DDBJ whole genome shotgun (WGS) entry which is preliminary data.</text>
</comment>
<evidence type="ECO:0000256" key="4">
    <source>
        <dbReference type="PROSITE-ProRule" id="PRU00175"/>
    </source>
</evidence>
<dbReference type="InterPro" id="IPR013083">
    <property type="entry name" value="Znf_RING/FYVE/PHD"/>
</dbReference>
<dbReference type="SUPFAM" id="SSF57850">
    <property type="entry name" value="RING/U-box"/>
    <property type="match status" value="2"/>
</dbReference>
<dbReference type="InterPro" id="IPR001841">
    <property type="entry name" value="Znf_RING"/>
</dbReference>
<sequence>MGKYKVVKLASSREHCLTSMNIPKPRRTRPIGRTKEGERFYAGCVSQIFGLAKAETPTPTPSGLWERSADLEGSLNSAKWLRIKRPARQLLDGNPRLKGRRTFQNQARISLSSHRDWVEFDRSISGSAVAKISLGNIKDGSDDTCFVGWLDPDMAISLGKAICKGIVYGYLKIAETSVSMSLSGSDVVKLAEIFVRVPSFALAYGAFAKLYEDEGYLANHKAAVLSKLLELCSIIYNFEKSASNLLNRSELEGSRFMKAILTCFVCKSYLYHPIVLFCGHTFCRKCISAPFMCHCCSLINPPGEISECLLITKVIEILFPDAAAVFHRLDEATTLVERGEYAKASAIHNELIITNPTSHLCLQAKAECCLLMSDLDGALKYTDTGLSLHPYWPKFFCLKARTLNQLERRREALEYFFKCFTIYPKAECLRTSINHILEEVISPSDIVKWKRIVELCVSSKEPISEVLANLTDDLRSSINLEPWMHFPSTRNPESLDQNPFYSSSESAVATMADDRPPQDLLDGLHDDFQCALCLRLFFHPYSLPCGHTFCRECIEKSLDYRPECPLCKANLSHYVSSSGRGISSVIWKLVKYLFPEEVAERQNAYELENLALSKVGMDPDVEMPIMTCCLAFPGMPCPLHVHEPRYRTMVRRALDSGSRRFGIFMTNPNSARPAEVGTVLQIKSCEPLPDGRLLIDTRGCARVRMLNARVVDGCTVIMYEFLRDSPVPDENKEAFAKMCSNVHSMAAEWLAQLPCRTRASLVPFFGGLPSIDSPAPEGPDNGPRAWVWWLVAVLPLNDICRYKLLSCCQPEFRMEKLKCILTCLAAEPSRSSSPRHLMC</sequence>
<dbReference type="Pfam" id="PF13923">
    <property type="entry name" value="zf-C3HC4_2"/>
    <property type="match status" value="1"/>
</dbReference>
<dbReference type="Proteomes" id="UP001497525">
    <property type="component" value="Unassembled WGS sequence"/>
</dbReference>
<feature type="domain" description="Lon N-terminal" evidence="6">
    <location>
        <begin position="620"/>
        <end position="825"/>
    </location>
</feature>
<dbReference type="PROSITE" id="PS00518">
    <property type="entry name" value="ZF_RING_1"/>
    <property type="match status" value="2"/>
</dbReference>
<proteinExistence type="predicted"/>
<dbReference type="PANTHER" id="PTHR23327">
    <property type="entry name" value="RING FINGER PROTEIN 127"/>
    <property type="match status" value="1"/>
</dbReference>
<dbReference type="Gene3D" id="2.30.130.40">
    <property type="entry name" value="LON domain-like"/>
    <property type="match status" value="1"/>
</dbReference>
<dbReference type="SMART" id="SM00028">
    <property type="entry name" value="TPR"/>
    <property type="match status" value="2"/>
</dbReference>
<dbReference type="InterPro" id="IPR019734">
    <property type="entry name" value="TPR_rpt"/>
</dbReference>
<dbReference type="SMART" id="SM00184">
    <property type="entry name" value="RING"/>
    <property type="match status" value="2"/>
</dbReference>
<dbReference type="GO" id="GO:0005737">
    <property type="term" value="C:cytoplasm"/>
    <property type="evidence" value="ECO:0007669"/>
    <property type="project" value="UniProtKB-ARBA"/>
</dbReference>
<accession>A0AAV2TPV4</accession>
<evidence type="ECO:0000313" key="8">
    <source>
        <dbReference type="Proteomes" id="UP001497525"/>
    </source>
</evidence>
<dbReference type="PROSITE" id="PS50089">
    <property type="entry name" value="ZF_RING_2"/>
    <property type="match status" value="2"/>
</dbReference>
<dbReference type="GO" id="GO:0008270">
    <property type="term" value="F:zinc ion binding"/>
    <property type="evidence" value="ECO:0007669"/>
    <property type="project" value="UniProtKB-KW"/>
</dbReference>
<gene>
    <name evidence="7" type="ORF">CDAUBV1_LOCUS11287</name>
</gene>
<dbReference type="SUPFAM" id="SSF88697">
    <property type="entry name" value="PUA domain-like"/>
    <property type="match status" value="1"/>
</dbReference>
<evidence type="ECO:0000256" key="3">
    <source>
        <dbReference type="ARBA" id="ARBA00022833"/>
    </source>
</evidence>
<dbReference type="InterPro" id="IPR046336">
    <property type="entry name" value="Lon_prtase_N_sf"/>
</dbReference>
<dbReference type="CDD" id="cd16514">
    <property type="entry name" value="RING-HC_LONFs_rpt2"/>
    <property type="match status" value="1"/>
</dbReference>
<dbReference type="Gene3D" id="1.25.40.10">
    <property type="entry name" value="Tetratricopeptide repeat domain"/>
    <property type="match status" value="1"/>
</dbReference>
<dbReference type="GO" id="GO:0061630">
    <property type="term" value="F:ubiquitin protein ligase activity"/>
    <property type="evidence" value="ECO:0007669"/>
    <property type="project" value="TreeGrafter"/>
</dbReference>
<dbReference type="InterPro" id="IPR015947">
    <property type="entry name" value="PUA-like_sf"/>
</dbReference>
<dbReference type="EMBL" id="CAXLJL010000367">
    <property type="protein sequence ID" value="CAL5137008.1"/>
    <property type="molecule type" value="Genomic_DNA"/>
</dbReference>
<dbReference type="SUPFAM" id="SSF48452">
    <property type="entry name" value="TPR-like"/>
    <property type="match status" value="1"/>
</dbReference>
<evidence type="ECO:0000313" key="7">
    <source>
        <dbReference type="EMBL" id="CAL5137008.1"/>
    </source>
</evidence>
<dbReference type="AlphaFoldDB" id="A0AAV2TPV4"/>
<dbReference type="PROSITE" id="PS51787">
    <property type="entry name" value="LON_N"/>
    <property type="match status" value="1"/>
</dbReference>
<dbReference type="InterPro" id="IPR011990">
    <property type="entry name" value="TPR-like_helical_dom_sf"/>
</dbReference>
<keyword evidence="3" id="KW-0862">Zinc</keyword>
<evidence type="ECO:0000256" key="2">
    <source>
        <dbReference type="ARBA" id="ARBA00022771"/>
    </source>
</evidence>
<feature type="domain" description="RING-type" evidence="5">
    <location>
        <begin position="530"/>
        <end position="568"/>
    </location>
</feature>
<keyword evidence="1" id="KW-0479">Metal-binding</keyword>
<dbReference type="InterPro" id="IPR017907">
    <property type="entry name" value="Znf_RING_CS"/>
</dbReference>
<dbReference type="InterPro" id="IPR003111">
    <property type="entry name" value="Lon_prtase_N"/>
</dbReference>
<protein>
    <submittedName>
        <fullName evidence="7">Uncharacterized protein</fullName>
    </submittedName>
</protein>
<reference evidence="7" key="1">
    <citation type="submission" date="2024-06" db="EMBL/GenBank/DDBJ databases">
        <authorList>
            <person name="Liu X."/>
            <person name="Lenzi L."/>
            <person name="Haldenby T S."/>
            <person name="Uol C."/>
        </authorList>
    </citation>
    <scope>NUCLEOTIDE SEQUENCE</scope>
</reference>
<keyword evidence="2 4" id="KW-0863">Zinc-finger</keyword>
<dbReference type="Gene3D" id="3.30.40.10">
    <property type="entry name" value="Zinc/RING finger domain, C3HC4 (zinc finger)"/>
    <property type="match status" value="2"/>
</dbReference>
<feature type="domain" description="RING-type" evidence="5">
    <location>
        <begin position="263"/>
        <end position="297"/>
    </location>
</feature>
<evidence type="ECO:0000259" key="5">
    <source>
        <dbReference type="PROSITE" id="PS50089"/>
    </source>
</evidence>